<dbReference type="AlphaFoldDB" id="A0AA36DRY5"/>
<name>A0AA36DRY5_CYLNA</name>
<proteinExistence type="predicted"/>
<organism evidence="1 2">
    <name type="scientific">Cylicocyclus nassatus</name>
    <name type="common">Nematode worm</name>
    <dbReference type="NCBI Taxonomy" id="53992"/>
    <lineage>
        <taxon>Eukaryota</taxon>
        <taxon>Metazoa</taxon>
        <taxon>Ecdysozoa</taxon>
        <taxon>Nematoda</taxon>
        <taxon>Chromadorea</taxon>
        <taxon>Rhabditida</taxon>
        <taxon>Rhabditina</taxon>
        <taxon>Rhabditomorpha</taxon>
        <taxon>Strongyloidea</taxon>
        <taxon>Strongylidae</taxon>
        <taxon>Cylicocyclus</taxon>
    </lineage>
</organism>
<comment type="caution">
    <text evidence="1">The sequence shown here is derived from an EMBL/GenBank/DDBJ whole genome shotgun (WGS) entry which is preliminary data.</text>
</comment>
<dbReference type="Proteomes" id="UP001176961">
    <property type="component" value="Unassembled WGS sequence"/>
</dbReference>
<accession>A0AA36DRY5</accession>
<sequence length="113" mass="13313">MHTPVNKNTINYDAQYTNKKASQDLAKKPGLGWYWYYKHIDEVKDYTGFFVGTEDGSREINFPDYFYRLLSKTDEDFVERKKADKAIVGSLAFKRITESIQKPYSEYMRDKGT</sequence>
<dbReference type="EMBL" id="CATQJL010000055">
    <property type="protein sequence ID" value="CAJ0592278.1"/>
    <property type="molecule type" value="Genomic_DNA"/>
</dbReference>
<evidence type="ECO:0000313" key="1">
    <source>
        <dbReference type="EMBL" id="CAJ0592278.1"/>
    </source>
</evidence>
<keyword evidence="2" id="KW-1185">Reference proteome</keyword>
<gene>
    <name evidence="1" type="ORF">CYNAS_LOCUS4261</name>
</gene>
<reference evidence="1" key="1">
    <citation type="submission" date="2023-07" db="EMBL/GenBank/DDBJ databases">
        <authorList>
            <consortium name="CYATHOMIX"/>
        </authorList>
    </citation>
    <scope>NUCLEOTIDE SEQUENCE</scope>
    <source>
        <strain evidence="1">N/A</strain>
    </source>
</reference>
<evidence type="ECO:0000313" key="2">
    <source>
        <dbReference type="Proteomes" id="UP001176961"/>
    </source>
</evidence>
<protein>
    <submittedName>
        <fullName evidence="1">Uncharacterized protein</fullName>
    </submittedName>
</protein>